<feature type="transmembrane region" description="Helical" evidence="1">
    <location>
        <begin position="99"/>
        <end position="121"/>
    </location>
</feature>
<dbReference type="Gene3D" id="1.10.287.70">
    <property type="match status" value="1"/>
</dbReference>
<gene>
    <name evidence="3" type="ORF">KZ820_17975</name>
</gene>
<evidence type="ECO:0000313" key="3">
    <source>
        <dbReference type="EMBL" id="MBW6532634.1"/>
    </source>
</evidence>
<evidence type="ECO:0000256" key="1">
    <source>
        <dbReference type="SAM" id="Phobius"/>
    </source>
</evidence>
<keyword evidence="4" id="KW-1185">Reference proteome</keyword>
<organism evidence="3 4">
    <name type="scientific">Sphingomonas citri</name>
    <dbReference type="NCBI Taxonomy" id="2862499"/>
    <lineage>
        <taxon>Bacteria</taxon>
        <taxon>Pseudomonadati</taxon>
        <taxon>Pseudomonadota</taxon>
        <taxon>Alphaproteobacteria</taxon>
        <taxon>Sphingomonadales</taxon>
        <taxon>Sphingomonadaceae</taxon>
        <taxon>Sphingomonas</taxon>
    </lineage>
</organism>
<dbReference type="Proteomes" id="UP000759103">
    <property type="component" value="Unassembled WGS sequence"/>
</dbReference>
<keyword evidence="3" id="KW-0813">Transport</keyword>
<evidence type="ECO:0000259" key="2">
    <source>
        <dbReference type="Pfam" id="PF07885"/>
    </source>
</evidence>
<protein>
    <submittedName>
        <fullName evidence="3">Potassium channel family protein</fullName>
    </submittedName>
</protein>
<feature type="transmembrane region" description="Helical" evidence="1">
    <location>
        <begin position="31"/>
        <end position="52"/>
    </location>
</feature>
<name>A0ABS7BSP4_9SPHN</name>
<keyword evidence="3" id="KW-0407">Ion channel</keyword>
<evidence type="ECO:0000313" key="4">
    <source>
        <dbReference type="Proteomes" id="UP000759103"/>
    </source>
</evidence>
<sequence>MVATSIFHGLGLLVIGRSLRALDRGKRDAELSPLSVTGAAYICAVVLGLLALSGLEIWFYAFVYLAIGAASPLADAVYFSTITYAAIGFSDSSLAAPWHLVGAIEGINGVLLLGWSVAFLVSELQRLRHR</sequence>
<dbReference type="EMBL" id="JAHXZN010000009">
    <property type="protein sequence ID" value="MBW6532634.1"/>
    <property type="molecule type" value="Genomic_DNA"/>
</dbReference>
<feature type="domain" description="Potassium channel" evidence="2">
    <location>
        <begin position="57"/>
        <end position="125"/>
    </location>
</feature>
<proteinExistence type="predicted"/>
<accession>A0ABS7BSP4</accession>
<feature type="transmembrane region" description="Helical" evidence="1">
    <location>
        <begin position="59"/>
        <end position="87"/>
    </location>
</feature>
<comment type="caution">
    <text evidence="3">The sequence shown here is derived from an EMBL/GenBank/DDBJ whole genome shotgun (WGS) entry which is preliminary data.</text>
</comment>
<dbReference type="GO" id="GO:0034220">
    <property type="term" value="P:monoatomic ion transmembrane transport"/>
    <property type="evidence" value="ECO:0007669"/>
    <property type="project" value="UniProtKB-KW"/>
</dbReference>
<keyword evidence="3" id="KW-0406">Ion transport</keyword>
<dbReference type="Pfam" id="PF07885">
    <property type="entry name" value="Ion_trans_2"/>
    <property type="match status" value="1"/>
</dbReference>
<keyword evidence="1" id="KW-0812">Transmembrane</keyword>
<reference evidence="3 4" key="1">
    <citation type="submission" date="2021-07" db="EMBL/GenBank/DDBJ databases">
        <title>Sphingomonas sp.</title>
        <authorList>
            <person name="Feng G."/>
            <person name="Li J."/>
            <person name="Pan M."/>
        </authorList>
    </citation>
    <scope>NUCLEOTIDE SEQUENCE [LARGE SCALE GENOMIC DNA]</scope>
    <source>
        <strain evidence="3 4">RRHST34</strain>
    </source>
</reference>
<dbReference type="InterPro" id="IPR013099">
    <property type="entry name" value="K_chnl_dom"/>
</dbReference>
<keyword evidence="1" id="KW-0472">Membrane</keyword>
<keyword evidence="1" id="KW-1133">Transmembrane helix</keyword>
<dbReference type="SUPFAM" id="SSF81324">
    <property type="entry name" value="Voltage-gated potassium channels"/>
    <property type="match status" value="1"/>
</dbReference>